<comment type="caution">
    <text evidence="2">The sequence shown here is derived from an EMBL/GenBank/DDBJ whole genome shotgun (WGS) entry which is preliminary data.</text>
</comment>
<gene>
    <name evidence="2" type="ORF">ABQG75_01595</name>
</gene>
<dbReference type="RefSeq" id="WP_349950693.1">
    <property type="nucleotide sequence ID" value="NZ_JBEHGX010000001.1"/>
</dbReference>
<name>A0ABV1PHW5_9ENTR</name>
<keyword evidence="3" id="KW-1185">Reference proteome</keyword>
<evidence type="ECO:0000313" key="2">
    <source>
        <dbReference type="EMBL" id="MER0124437.1"/>
    </source>
</evidence>
<evidence type="ECO:0000313" key="3">
    <source>
        <dbReference type="Proteomes" id="UP001447374"/>
    </source>
</evidence>
<proteinExistence type="predicted"/>
<dbReference type="PROSITE" id="PS51688">
    <property type="entry name" value="ICA"/>
    <property type="match status" value="1"/>
</dbReference>
<dbReference type="Pfam" id="PF13884">
    <property type="entry name" value="Peptidase_S74"/>
    <property type="match status" value="1"/>
</dbReference>
<dbReference type="EMBL" id="JBEHGX010000001">
    <property type="protein sequence ID" value="MER0124437.1"/>
    <property type="molecule type" value="Genomic_DNA"/>
</dbReference>
<organism evidence="2 3">
    <name type="scientific">Franconibacter daqui</name>
    <dbReference type="NCBI Taxonomy" id="2047724"/>
    <lineage>
        <taxon>Bacteria</taxon>
        <taxon>Pseudomonadati</taxon>
        <taxon>Pseudomonadota</taxon>
        <taxon>Gammaproteobacteria</taxon>
        <taxon>Enterobacterales</taxon>
        <taxon>Enterobacteriaceae</taxon>
        <taxon>Franconibacter</taxon>
    </lineage>
</organism>
<evidence type="ECO:0000259" key="1">
    <source>
        <dbReference type="PROSITE" id="PS51688"/>
    </source>
</evidence>
<feature type="domain" description="Peptidase S74" evidence="1">
    <location>
        <begin position="271"/>
        <end position="402"/>
    </location>
</feature>
<reference evidence="2 3" key="1">
    <citation type="submission" date="2024-06" db="EMBL/GenBank/DDBJ databases">
        <title>Fanconibacter daqui strain Q02 whole shotgun sequencing project.</title>
        <authorList>
            <person name="Rodrigues J.W.A."/>
            <person name="Viana L.C."/>
            <person name="Vieira E.C."/>
            <person name="Souza F.O.L."/>
            <person name="Alegria O.C."/>
            <person name="Patroca S."/>
            <person name="Cruz A.C.R."/>
            <person name="Nunes A.R.C."/>
        </authorList>
    </citation>
    <scope>NUCLEOTIDE SEQUENCE [LARGE SCALE GENOMIC DNA]</scope>
    <source>
        <strain evidence="2 3">Q02</strain>
    </source>
</reference>
<dbReference type="Proteomes" id="UP001447374">
    <property type="component" value="Unassembled WGS sequence"/>
</dbReference>
<sequence length="426" mass="45297">MSAWYRSGTIAVAGKTVTGTGTNWTDNKMGIGPGQALLIPGAGTVKVYEIARVDSATQITLNDDAGTVAAGQAYAIMSFYGDSMPDFARRLSAQLSYYQSQMDGWQEIMTGTGSITLEAPDGTQVTVSSFKKLTDDMAGKADKVDGAVPVSEGGTGSTTAAGALANLGGVASTDSRLKSVDGKSGGSISSPVNVSGGISIVTQSSSYADFNFIYPTTLKKMAYAFCENYGDMVFVTTAATVVGTEKYFSMRQNGNFNTQGNISCVSLTQTSDADKKDQIETIPDARAKIRELRGVTYVLKESGMPAAGVIAQELMPVLPEAIGAVFDDYDQYEEVEEQYEVETTGESGEPVTVTETRMVTRLKKARDESKRSYTVDYAAVTGLVLQTAVELDQAVLVMEQKQANMEAFLKTLGYEPDTNYTSSSSS</sequence>
<protein>
    <submittedName>
        <fullName evidence="2">Tail fiber domain-containing protein</fullName>
    </submittedName>
</protein>
<accession>A0ABV1PHW5</accession>
<dbReference type="InterPro" id="IPR030392">
    <property type="entry name" value="S74_ICA"/>
</dbReference>